<evidence type="ECO:0000256" key="1">
    <source>
        <dbReference type="ARBA" id="ARBA00023015"/>
    </source>
</evidence>
<keyword evidence="3" id="KW-0804">Transcription</keyword>
<dbReference type="eggNOG" id="COG2197">
    <property type="taxonomic scope" value="Bacteria"/>
</dbReference>
<dbReference type="STRING" id="945713.IALB_0671"/>
<keyword evidence="1" id="KW-0805">Transcription regulation</keyword>
<dbReference type="SUPFAM" id="SSF46894">
    <property type="entry name" value="C-terminal effector domain of the bipartite response regulators"/>
    <property type="match status" value="1"/>
</dbReference>
<evidence type="ECO:0000313" key="5">
    <source>
        <dbReference type="EMBL" id="AFH48383.1"/>
    </source>
</evidence>
<dbReference type="GO" id="GO:0003677">
    <property type="term" value="F:DNA binding"/>
    <property type="evidence" value="ECO:0007669"/>
    <property type="project" value="UniProtKB-KW"/>
</dbReference>
<evidence type="ECO:0000313" key="6">
    <source>
        <dbReference type="Proteomes" id="UP000007394"/>
    </source>
</evidence>
<reference evidence="5 6" key="1">
    <citation type="journal article" date="2012" name="Front. Microbiol.">
        <title>Complete genome of Ignavibacterium album, a metabolically versatile, flagellated, facultative anaerobe from the phylum Chlorobi.</title>
        <authorList>
            <person name="Liu Z."/>
            <person name="Frigaard N.-U."/>
            <person name="Vogl K."/>
            <person name="Iino T."/>
            <person name="Ohkuma M."/>
            <person name="Overmann J."/>
            <person name="Bryant D.A."/>
        </authorList>
    </citation>
    <scope>NUCLEOTIDE SEQUENCE [LARGE SCALE GENOMIC DNA]</scope>
    <source>
        <strain evidence="6">DSM 19864 / JCM 16511 / NBRC 101810 / Mat9-16</strain>
    </source>
</reference>
<protein>
    <recommendedName>
        <fullName evidence="4">HTH luxR-type domain-containing protein</fullName>
    </recommendedName>
</protein>
<dbReference type="RefSeq" id="WP_014559541.1">
    <property type="nucleotide sequence ID" value="NC_017464.1"/>
</dbReference>
<gene>
    <name evidence="5" type="ordered locus">IALB_0671</name>
</gene>
<dbReference type="InterPro" id="IPR036388">
    <property type="entry name" value="WH-like_DNA-bd_sf"/>
</dbReference>
<dbReference type="Gene3D" id="1.10.10.10">
    <property type="entry name" value="Winged helix-like DNA-binding domain superfamily/Winged helix DNA-binding domain"/>
    <property type="match status" value="1"/>
</dbReference>
<dbReference type="PANTHER" id="PTHR44688:SF16">
    <property type="entry name" value="DNA-BINDING TRANSCRIPTIONAL ACTIVATOR DEVR_DOSR"/>
    <property type="match status" value="1"/>
</dbReference>
<dbReference type="InterPro" id="IPR016032">
    <property type="entry name" value="Sig_transdc_resp-reg_C-effctor"/>
</dbReference>
<keyword evidence="2" id="KW-0238">DNA-binding</keyword>
<dbReference type="GO" id="GO:0006355">
    <property type="term" value="P:regulation of DNA-templated transcription"/>
    <property type="evidence" value="ECO:0007669"/>
    <property type="project" value="InterPro"/>
</dbReference>
<sequence length="92" mass="10299">MGSNNNHFTKRELEILLLISECNKNRNIANKLCLSHHTVETHKSNLIKKLKLKNTTELAFYAVANKEKIKLQLEDITAKPNSAENIDGGGAI</sequence>
<dbReference type="HOGENOM" id="CLU_2409321_0_0_10"/>
<dbReference type="AlphaFoldDB" id="I0AHC6"/>
<dbReference type="PANTHER" id="PTHR44688">
    <property type="entry name" value="DNA-BINDING TRANSCRIPTIONAL ACTIVATOR DEVR_DOSR"/>
    <property type="match status" value="1"/>
</dbReference>
<dbReference type="PRINTS" id="PR00038">
    <property type="entry name" value="HTHLUXR"/>
</dbReference>
<dbReference type="PROSITE" id="PS00622">
    <property type="entry name" value="HTH_LUXR_1"/>
    <property type="match status" value="1"/>
</dbReference>
<dbReference type="PROSITE" id="PS50043">
    <property type="entry name" value="HTH_LUXR_2"/>
    <property type="match status" value="1"/>
</dbReference>
<keyword evidence="6" id="KW-1185">Reference proteome</keyword>
<accession>I0AHC6</accession>
<dbReference type="InterPro" id="IPR000792">
    <property type="entry name" value="Tscrpt_reg_LuxR_C"/>
</dbReference>
<proteinExistence type="predicted"/>
<dbReference type="SMART" id="SM00421">
    <property type="entry name" value="HTH_LUXR"/>
    <property type="match status" value="1"/>
</dbReference>
<evidence type="ECO:0000256" key="2">
    <source>
        <dbReference type="ARBA" id="ARBA00023125"/>
    </source>
</evidence>
<dbReference type="OrthoDB" id="965844at2"/>
<dbReference type="KEGG" id="ial:IALB_0671"/>
<dbReference type="Pfam" id="PF00196">
    <property type="entry name" value="GerE"/>
    <property type="match status" value="1"/>
</dbReference>
<evidence type="ECO:0000256" key="3">
    <source>
        <dbReference type="ARBA" id="ARBA00023163"/>
    </source>
</evidence>
<dbReference type="Proteomes" id="UP000007394">
    <property type="component" value="Chromosome"/>
</dbReference>
<name>I0AHC6_IGNAJ</name>
<feature type="domain" description="HTH luxR-type" evidence="4">
    <location>
        <begin position="1"/>
        <end position="66"/>
    </location>
</feature>
<dbReference type="CDD" id="cd06170">
    <property type="entry name" value="LuxR_C_like"/>
    <property type="match status" value="1"/>
</dbReference>
<evidence type="ECO:0000259" key="4">
    <source>
        <dbReference type="PROSITE" id="PS50043"/>
    </source>
</evidence>
<dbReference type="EMBL" id="CP003418">
    <property type="protein sequence ID" value="AFH48383.1"/>
    <property type="molecule type" value="Genomic_DNA"/>
</dbReference>
<organism evidence="5 6">
    <name type="scientific">Ignavibacterium album (strain DSM 19864 / JCM 16511 / NBRC 101810 / Mat9-16)</name>
    <dbReference type="NCBI Taxonomy" id="945713"/>
    <lineage>
        <taxon>Bacteria</taxon>
        <taxon>Pseudomonadati</taxon>
        <taxon>Ignavibacteriota</taxon>
        <taxon>Ignavibacteria</taxon>
        <taxon>Ignavibacteriales</taxon>
        <taxon>Ignavibacteriaceae</taxon>
        <taxon>Ignavibacterium</taxon>
    </lineage>
</organism>